<evidence type="ECO:0000259" key="3">
    <source>
        <dbReference type="Pfam" id="PF01764"/>
    </source>
</evidence>
<dbReference type="AlphaFoldDB" id="A0A8H7PR25"/>
<evidence type="ECO:0000313" key="5">
    <source>
        <dbReference type="Proteomes" id="UP000654370"/>
    </source>
</evidence>
<feature type="chain" id="PRO_5034462583" description="Fungal lipase-type domain-containing protein" evidence="2">
    <location>
        <begin position="23"/>
        <end position="349"/>
    </location>
</feature>
<gene>
    <name evidence="4" type="ORF">INT43_003468</name>
</gene>
<keyword evidence="2" id="KW-0732">Signal</keyword>
<organism evidence="4 5">
    <name type="scientific">Mortierella isabellina</name>
    <name type="common">Filamentous fungus</name>
    <name type="synonym">Umbelopsis isabellina</name>
    <dbReference type="NCBI Taxonomy" id="91625"/>
    <lineage>
        <taxon>Eukaryota</taxon>
        <taxon>Fungi</taxon>
        <taxon>Fungi incertae sedis</taxon>
        <taxon>Mucoromycota</taxon>
        <taxon>Mucoromycotina</taxon>
        <taxon>Umbelopsidomycetes</taxon>
        <taxon>Umbelopsidales</taxon>
        <taxon>Umbelopsidaceae</taxon>
        <taxon>Umbelopsis</taxon>
    </lineage>
</organism>
<evidence type="ECO:0000313" key="4">
    <source>
        <dbReference type="EMBL" id="KAG2178215.1"/>
    </source>
</evidence>
<dbReference type="PANTHER" id="PTHR45856:SF24">
    <property type="entry name" value="FUNGAL LIPASE-LIKE DOMAIN-CONTAINING PROTEIN"/>
    <property type="match status" value="1"/>
</dbReference>
<dbReference type="InterPro" id="IPR002921">
    <property type="entry name" value="Fungal_lipase-type"/>
</dbReference>
<dbReference type="EMBL" id="JAEPQZ010000008">
    <property type="protein sequence ID" value="KAG2178215.1"/>
    <property type="molecule type" value="Genomic_DNA"/>
</dbReference>
<evidence type="ECO:0000256" key="2">
    <source>
        <dbReference type="SAM" id="SignalP"/>
    </source>
</evidence>
<keyword evidence="5" id="KW-1185">Reference proteome</keyword>
<dbReference type="Pfam" id="PF01764">
    <property type="entry name" value="Lipase_3"/>
    <property type="match status" value="1"/>
</dbReference>
<dbReference type="Proteomes" id="UP000654370">
    <property type="component" value="Unassembled WGS sequence"/>
</dbReference>
<dbReference type="Gene3D" id="3.40.50.1820">
    <property type="entry name" value="alpha/beta hydrolase"/>
    <property type="match status" value="1"/>
</dbReference>
<protein>
    <recommendedName>
        <fullName evidence="3">Fungal lipase-type domain-containing protein</fullName>
    </recommendedName>
</protein>
<evidence type="ECO:0000256" key="1">
    <source>
        <dbReference type="SAM" id="MobiDB-lite"/>
    </source>
</evidence>
<feature type="signal peptide" evidence="2">
    <location>
        <begin position="1"/>
        <end position="22"/>
    </location>
</feature>
<feature type="domain" description="Fungal lipase-type" evidence="3">
    <location>
        <begin position="162"/>
        <end position="293"/>
    </location>
</feature>
<name>A0A8H7PR25_MORIS</name>
<feature type="compositionally biased region" description="Polar residues" evidence="1">
    <location>
        <begin position="85"/>
        <end position="97"/>
    </location>
</feature>
<dbReference type="GO" id="GO:0006629">
    <property type="term" value="P:lipid metabolic process"/>
    <property type="evidence" value="ECO:0007669"/>
    <property type="project" value="InterPro"/>
</dbReference>
<reference evidence="4" key="1">
    <citation type="submission" date="2020-12" db="EMBL/GenBank/DDBJ databases">
        <title>Metabolic potential, ecology and presence of endohyphal bacteria is reflected in genomic diversity of Mucoromycotina.</title>
        <authorList>
            <person name="Muszewska A."/>
            <person name="Okrasinska A."/>
            <person name="Steczkiewicz K."/>
            <person name="Drgas O."/>
            <person name="Orlowska M."/>
            <person name="Perlinska-Lenart U."/>
            <person name="Aleksandrzak-Piekarczyk T."/>
            <person name="Szatraj K."/>
            <person name="Zielenkiewicz U."/>
            <person name="Pilsyk S."/>
            <person name="Malc E."/>
            <person name="Mieczkowski P."/>
            <person name="Kruszewska J.S."/>
            <person name="Biernat P."/>
            <person name="Pawlowska J."/>
        </authorList>
    </citation>
    <scope>NUCLEOTIDE SEQUENCE</scope>
    <source>
        <strain evidence="4">WA0000067209</strain>
    </source>
</reference>
<comment type="caution">
    <text evidence="4">The sequence shown here is derived from an EMBL/GenBank/DDBJ whole genome shotgun (WGS) entry which is preliminary data.</text>
</comment>
<dbReference type="OrthoDB" id="438440at2759"/>
<dbReference type="PANTHER" id="PTHR45856">
    <property type="entry name" value="ALPHA/BETA-HYDROLASES SUPERFAMILY PROTEIN"/>
    <property type="match status" value="1"/>
</dbReference>
<proteinExistence type="predicted"/>
<dbReference type="InterPro" id="IPR029058">
    <property type="entry name" value="AB_hydrolase_fold"/>
</dbReference>
<sequence length="349" mass="36821">MQIKAASALFLLFCGYLPGAFSAPAASKKAATSKAATKVLTAAVPGRTSLPSSPAPYDASSESSAVQKNGPLPSNVETKGGFGLNATTGPPASAQKASPMQLNASFGPTSATVKNLEFYTTLAANAYCSAVQSDSWSCAHCNVVPDGKLIISFTTPKTDNVGTNSLQSFVDDLQFTYTNYIPVSGAKVHNGFYATFNEAAGFVTSNASALLTAHPTYKFYVVGHSLGGALAILQALDLYQKDVRFTPSNLAVYTFGEPRVGNPTFAQYATGTGLTIDRSVNQRDIVPHLPPESFGFLHEGDEFWITDSSNDVYECDTTLDSSSCSNSIVPFTSLIDHLSYFGINTGLCL</sequence>
<dbReference type="InterPro" id="IPR051218">
    <property type="entry name" value="Sec_MonoDiacylglyc_Lipase"/>
</dbReference>
<dbReference type="SUPFAM" id="SSF53474">
    <property type="entry name" value="alpha/beta-Hydrolases"/>
    <property type="match status" value="1"/>
</dbReference>
<dbReference type="CDD" id="cd00519">
    <property type="entry name" value="Lipase_3"/>
    <property type="match status" value="1"/>
</dbReference>
<feature type="region of interest" description="Disordered" evidence="1">
    <location>
        <begin position="47"/>
        <end position="97"/>
    </location>
</feature>
<accession>A0A8H7PR25</accession>